<keyword evidence="2" id="KW-0342">GTP-binding</keyword>
<comment type="caution">
    <text evidence="3">The sequence shown here is derived from an EMBL/GenBank/DDBJ whole genome shotgun (WGS) entry which is preliminary data.</text>
</comment>
<dbReference type="AlphaFoldDB" id="A0A124S9J4"/>
<dbReference type="Pfam" id="PF00025">
    <property type="entry name" value="Arf"/>
    <property type="match status" value="1"/>
</dbReference>
<accession>A0A124S9J4</accession>
<dbReference type="Gramene" id="KVH84537">
    <property type="protein sequence ID" value="KVH84537"/>
    <property type="gene ID" value="Ccrd_025452"/>
</dbReference>
<keyword evidence="1" id="KW-0547">Nucleotide-binding</keyword>
<dbReference type="GO" id="GO:0003924">
    <property type="term" value="F:GTPase activity"/>
    <property type="evidence" value="ECO:0007669"/>
    <property type="project" value="InterPro"/>
</dbReference>
<evidence type="ECO:0000313" key="4">
    <source>
        <dbReference type="Proteomes" id="UP000243975"/>
    </source>
</evidence>
<name>A0A124S9J4_CYNCS</name>
<organism evidence="3 4">
    <name type="scientific">Cynara cardunculus var. scolymus</name>
    <name type="common">Globe artichoke</name>
    <name type="synonym">Cynara scolymus</name>
    <dbReference type="NCBI Taxonomy" id="59895"/>
    <lineage>
        <taxon>Eukaryota</taxon>
        <taxon>Viridiplantae</taxon>
        <taxon>Streptophyta</taxon>
        <taxon>Embryophyta</taxon>
        <taxon>Tracheophyta</taxon>
        <taxon>Spermatophyta</taxon>
        <taxon>Magnoliopsida</taxon>
        <taxon>eudicotyledons</taxon>
        <taxon>Gunneridae</taxon>
        <taxon>Pentapetalae</taxon>
        <taxon>asterids</taxon>
        <taxon>campanulids</taxon>
        <taxon>Asterales</taxon>
        <taxon>Asteraceae</taxon>
        <taxon>Carduoideae</taxon>
        <taxon>Cardueae</taxon>
        <taxon>Carduinae</taxon>
        <taxon>Cynara</taxon>
    </lineage>
</organism>
<reference evidence="3 4" key="1">
    <citation type="journal article" date="2016" name="Sci. Rep.">
        <title>The genome sequence of the outbreeding globe artichoke constructed de novo incorporating a phase-aware low-pass sequencing strategy of F1 progeny.</title>
        <authorList>
            <person name="Scaglione D."/>
            <person name="Reyes-Chin-Wo S."/>
            <person name="Acquadro A."/>
            <person name="Froenicke L."/>
            <person name="Portis E."/>
            <person name="Beitel C."/>
            <person name="Tirone M."/>
            <person name="Mauro R."/>
            <person name="Lo Monaco A."/>
            <person name="Mauromicale G."/>
            <person name="Faccioli P."/>
            <person name="Cattivelli L."/>
            <person name="Rieseberg L."/>
            <person name="Michelmore R."/>
            <person name="Lanteri S."/>
        </authorList>
    </citation>
    <scope>NUCLEOTIDE SEQUENCE [LARGE SCALE GENOMIC DNA]</scope>
    <source>
        <strain evidence="3">2C</strain>
    </source>
</reference>
<dbReference type="SUPFAM" id="SSF52540">
    <property type="entry name" value="P-loop containing nucleoside triphosphate hydrolases"/>
    <property type="match status" value="1"/>
</dbReference>
<dbReference type="Proteomes" id="UP000243975">
    <property type="component" value="Unassembled WGS sequence"/>
</dbReference>
<dbReference type="EMBL" id="LEKV01006381">
    <property type="protein sequence ID" value="KVH84537.1"/>
    <property type="molecule type" value="Genomic_DNA"/>
</dbReference>
<keyword evidence="4" id="KW-1185">Reference proteome</keyword>
<gene>
    <name evidence="3" type="ORF">Ccrd_025452</name>
</gene>
<sequence>AVRCIVTRFCNKAPRIIKPSRGNKQDIEDALSPDEIAKLSVKLLDILFVMILAFLDPMDHIHRWRIVDCSAYTEEGLLEGFDWLVQDIASCIYVLD</sequence>
<dbReference type="InterPro" id="IPR006689">
    <property type="entry name" value="Small_GTPase_ARF/SAR"/>
</dbReference>
<dbReference type="InterPro" id="IPR027417">
    <property type="entry name" value="P-loop_NTPase"/>
</dbReference>
<dbReference type="STRING" id="59895.A0A124S9J4"/>
<proteinExistence type="predicted"/>
<dbReference type="GO" id="GO:0005525">
    <property type="term" value="F:GTP binding"/>
    <property type="evidence" value="ECO:0007669"/>
    <property type="project" value="UniProtKB-KW"/>
</dbReference>
<evidence type="ECO:0000256" key="2">
    <source>
        <dbReference type="ARBA" id="ARBA00023134"/>
    </source>
</evidence>
<evidence type="ECO:0000256" key="1">
    <source>
        <dbReference type="ARBA" id="ARBA00022741"/>
    </source>
</evidence>
<evidence type="ECO:0000313" key="3">
    <source>
        <dbReference type="EMBL" id="KVH84537.1"/>
    </source>
</evidence>
<protein>
    <submittedName>
        <fullName evidence="3">Small GTPase superfamily, ARF/SAR type</fullName>
    </submittedName>
</protein>
<feature type="non-terminal residue" evidence="3">
    <location>
        <position position="1"/>
    </location>
</feature>
<dbReference type="Gene3D" id="3.40.50.300">
    <property type="entry name" value="P-loop containing nucleotide triphosphate hydrolases"/>
    <property type="match status" value="1"/>
</dbReference>